<dbReference type="InterPro" id="IPR036388">
    <property type="entry name" value="WH-like_DNA-bd_sf"/>
</dbReference>
<dbReference type="InterPro" id="IPR036390">
    <property type="entry name" value="WH_DNA-bd_sf"/>
</dbReference>
<evidence type="ECO:0000259" key="4">
    <source>
        <dbReference type="PROSITE" id="PS50995"/>
    </source>
</evidence>
<gene>
    <name evidence="5" type="ORF">JOD01_003048</name>
</gene>
<dbReference type="EMBL" id="JAFBEB010000011">
    <property type="protein sequence ID" value="MBM7591409.1"/>
    <property type="molecule type" value="Genomic_DNA"/>
</dbReference>
<dbReference type="RefSeq" id="WP_239565477.1">
    <property type="nucleotide sequence ID" value="NZ_BAABIN010000031.1"/>
</dbReference>
<dbReference type="PANTHER" id="PTHR42756">
    <property type="entry name" value="TRANSCRIPTIONAL REGULATOR, MARR"/>
    <property type="match status" value="1"/>
</dbReference>
<dbReference type="SUPFAM" id="SSF46785">
    <property type="entry name" value="Winged helix' DNA-binding domain"/>
    <property type="match status" value="1"/>
</dbReference>
<dbReference type="GO" id="GO:0003700">
    <property type="term" value="F:DNA-binding transcription factor activity"/>
    <property type="evidence" value="ECO:0007669"/>
    <property type="project" value="InterPro"/>
</dbReference>
<evidence type="ECO:0000256" key="2">
    <source>
        <dbReference type="ARBA" id="ARBA00023125"/>
    </source>
</evidence>
<dbReference type="Proteomes" id="UP000717624">
    <property type="component" value="Unassembled WGS sequence"/>
</dbReference>
<evidence type="ECO:0000256" key="3">
    <source>
        <dbReference type="ARBA" id="ARBA00023163"/>
    </source>
</evidence>
<evidence type="ECO:0000313" key="6">
    <source>
        <dbReference type="Proteomes" id="UP000717624"/>
    </source>
</evidence>
<dbReference type="Pfam" id="PF01047">
    <property type="entry name" value="MarR"/>
    <property type="match status" value="1"/>
</dbReference>
<dbReference type="PANTHER" id="PTHR42756:SF1">
    <property type="entry name" value="TRANSCRIPTIONAL REPRESSOR OF EMRAB OPERON"/>
    <property type="match status" value="1"/>
</dbReference>
<dbReference type="GO" id="GO:0003677">
    <property type="term" value="F:DNA binding"/>
    <property type="evidence" value="ECO:0007669"/>
    <property type="project" value="UniProtKB-KW"/>
</dbReference>
<evidence type="ECO:0000313" key="5">
    <source>
        <dbReference type="EMBL" id="MBM7591409.1"/>
    </source>
</evidence>
<evidence type="ECO:0000256" key="1">
    <source>
        <dbReference type="ARBA" id="ARBA00023015"/>
    </source>
</evidence>
<organism evidence="5 6">
    <name type="scientific">Brevibacillus fulvus</name>
    <dbReference type="NCBI Taxonomy" id="1125967"/>
    <lineage>
        <taxon>Bacteria</taxon>
        <taxon>Bacillati</taxon>
        <taxon>Bacillota</taxon>
        <taxon>Bacilli</taxon>
        <taxon>Bacillales</taxon>
        <taxon>Paenibacillaceae</taxon>
        <taxon>Brevibacillus</taxon>
    </lineage>
</organism>
<dbReference type="Gene3D" id="1.10.10.10">
    <property type="entry name" value="Winged helix-like DNA-binding domain superfamily/Winged helix DNA-binding domain"/>
    <property type="match status" value="1"/>
</dbReference>
<dbReference type="SMART" id="SM00347">
    <property type="entry name" value="HTH_MARR"/>
    <property type="match status" value="1"/>
</dbReference>
<dbReference type="PRINTS" id="PR00598">
    <property type="entry name" value="HTHMARR"/>
</dbReference>
<keyword evidence="2 5" id="KW-0238">DNA-binding</keyword>
<keyword evidence="1" id="KW-0805">Transcription regulation</keyword>
<keyword evidence="3" id="KW-0804">Transcription</keyword>
<name>A0A939BVF0_9BACL</name>
<sequence length="141" mass="16328">MADRRTIGFMLSTTGRKISQYLTVRFQPFDVTSEQFTVLNRLAEQDGISQKELSVRAEKDPTNVTRILDQLERKGLVRREMNPGDRRSFLTYITEAGRSLNEKLTPIETEVIEKVLKDLSEAEIEKFQIILSQINHNIENE</sequence>
<comment type="caution">
    <text evidence="5">The sequence shown here is derived from an EMBL/GenBank/DDBJ whole genome shotgun (WGS) entry which is preliminary data.</text>
</comment>
<dbReference type="InterPro" id="IPR000835">
    <property type="entry name" value="HTH_MarR-typ"/>
</dbReference>
<dbReference type="PROSITE" id="PS50995">
    <property type="entry name" value="HTH_MARR_2"/>
    <property type="match status" value="1"/>
</dbReference>
<proteinExistence type="predicted"/>
<accession>A0A939BVF0</accession>
<protein>
    <submittedName>
        <fullName evidence="5">DNA-binding MarR family transcriptional regulator</fullName>
    </submittedName>
</protein>
<dbReference type="AlphaFoldDB" id="A0A939BVF0"/>
<keyword evidence="6" id="KW-1185">Reference proteome</keyword>
<reference evidence="5" key="1">
    <citation type="submission" date="2021-01" db="EMBL/GenBank/DDBJ databases">
        <title>Genomic Encyclopedia of Type Strains, Phase IV (KMG-IV): sequencing the most valuable type-strain genomes for metagenomic binning, comparative biology and taxonomic classification.</title>
        <authorList>
            <person name="Goeker M."/>
        </authorList>
    </citation>
    <scope>NUCLEOTIDE SEQUENCE</scope>
    <source>
        <strain evidence="5">DSM 25523</strain>
    </source>
</reference>
<dbReference type="InterPro" id="IPR023187">
    <property type="entry name" value="Tscrpt_reg_MarR-type_CS"/>
</dbReference>
<feature type="domain" description="HTH marR-type" evidence="4">
    <location>
        <begin position="4"/>
        <end position="136"/>
    </location>
</feature>
<dbReference type="PROSITE" id="PS01117">
    <property type="entry name" value="HTH_MARR_1"/>
    <property type="match status" value="1"/>
</dbReference>